<dbReference type="UniPathway" id="UPA00031">
    <property type="reaction ID" value="UER00010"/>
</dbReference>
<evidence type="ECO:0000313" key="13">
    <source>
        <dbReference type="EMBL" id="TCS70132.1"/>
    </source>
</evidence>
<keyword evidence="5 10" id="KW-0315">Glutamine amidotransferase</keyword>
<evidence type="ECO:0000256" key="5">
    <source>
        <dbReference type="ARBA" id="ARBA00022962"/>
    </source>
</evidence>
<evidence type="ECO:0000256" key="6">
    <source>
        <dbReference type="ARBA" id="ARBA00023102"/>
    </source>
</evidence>
<comment type="subunit">
    <text evidence="2 10">Heterodimer of HisH and HisF.</text>
</comment>
<comment type="catalytic activity">
    <reaction evidence="8 10">
        <text>5-[(5-phospho-1-deoxy-D-ribulos-1-ylimino)methylamino]-1-(5-phospho-beta-D-ribosyl)imidazole-4-carboxamide + L-glutamine = D-erythro-1-(imidazol-4-yl)glycerol 3-phosphate + 5-amino-1-(5-phospho-beta-D-ribosyl)imidazole-4-carboxamide + L-glutamate + H(+)</text>
        <dbReference type="Rhea" id="RHEA:24793"/>
        <dbReference type="ChEBI" id="CHEBI:15378"/>
        <dbReference type="ChEBI" id="CHEBI:29985"/>
        <dbReference type="ChEBI" id="CHEBI:58278"/>
        <dbReference type="ChEBI" id="CHEBI:58359"/>
        <dbReference type="ChEBI" id="CHEBI:58475"/>
        <dbReference type="ChEBI" id="CHEBI:58525"/>
        <dbReference type="EC" id="4.3.2.10"/>
    </reaction>
</comment>
<feature type="domain" description="Glutamine amidotransferase" evidence="12">
    <location>
        <begin position="6"/>
        <end position="202"/>
    </location>
</feature>
<dbReference type="HAMAP" id="MF_00278">
    <property type="entry name" value="HisH"/>
    <property type="match status" value="1"/>
</dbReference>
<comment type="pathway">
    <text evidence="1 10">Amino-acid biosynthesis; L-histidine biosynthesis; L-histidine from 5-phospho-alpha-D-ribose 1-diphosphate: step 5/9.</text>
</comment>
<dbReference type="EC" id="4.3.2.10" evidence="10"/>
<dbReference type="GO" id="GO:0000105">
    <property type="term" value="P:L-histidine biosynthetic process"/>
    <property type="evidence" value="ECO:0007669"/>
    <property type="project" value="UniProtKB-UniRule"/>
</dbReference>
<comment type="caution">
    <text evidence="13">The sequence shown here is derived from an EMBL/GenBank/DDBJ whole genome shotgun (WGS) entry which is preliminary data.</text>
</comment>
<reference evidence="13 14" key="1">
    <citation type="submission" date="2019-03" db="EMBL/GenBank/DDBJ databases">
        <title>Genomic Encyclopedia of Type Strains, Phase IV (KMG-IV): sequencing the most valuable type-strain genomes for metagenomic binning, comparative biology and taxonomic classification.</title>
        <authorList>
            <person name="Goeker M."/>
        </authorList>
    </citation>
    <scope>NUCLEOTIDE SEQUENCE [LARGE SCALE GENOMIC DNA]</scope>
    <source>
        <strain evidence="13 14">DSM 103923</strain>
    </source>
</reference>
<dbReference type="OrthoDB" id="9813383at2"/>
<dbReference type="AlphaFoldDB" id="A0A4R3JUL8"/>
<gene>
    <name evidence="10" type="primary">hisH</name>
    <name evidence="13" type="ORF">EDC61_11737</name>
</gene>
<evidence type="ECO:0000256" key="7">
    <source>
        <dbReference type="ARBA" id="ARBA00023239"/>
    </source>
</evidence>
<evidence type="ECO:0000259" key="12">
    <source>
        <dbReference type="Pfam" id="PF00117"/>
    </source>
</evidence>
<dbReference type="Gene3D" id="3.40.50.880">
    <property type="match status" value="1"/>
</dbReference>
<dbReference type="InterPro" id="IPR017926">
    <property type="entry name" value="GATASE"/>
</dbReference>
<keyword evidence="3 10" id="KW-0028">Amino-acid biosynthesis</keyword>
<evidence type="ECO:0000256" key="11">
    <source>
        <dbReference type="PIRSR" id="PIRSR000495-1"/>
    </source>
</evidence>
<dbReference type="Pfam" id="PF00117">
    <property type="entry name" value="GATase"/>
    <property type="match status" value="1"/>
</dbReference>
<evidence type="ECO:0000256" key="4">
    <source>
        <dbReference type="ARBA" id="ARBA00022801"/>
    </source>
</evidence>
<feature type="active site" evidence="10 11">
    <location>
        <position position="185"/>
    </location>
</feature>
<evidence type="ECO:0000256" key="8">
    <source>
        <dbReference type="ARBA" id="ARBA00047838"/>
    </source>
</evidence>
<evidence type="ECO:0000256" key="10">
    <source>
        <dbReference type="HAMAP-Rule" id="MF_00278"/>
    </source>
</evidence>
<dbReference type="PANTHER" id="PTHR42701:SF1">
    <property type="entry name" value="IMIDAZOLE GLYCEROL PHOSPHATE SYNTHASE SUBUNIT HISH"/>
    <property type="match status" value="1"/>
</dbReference>
<feature type="active site" evidence="10 11">
    <location>
        <position position="187"/>
    </location>
</feature>
<keyword evidence="14" id="KW-1185">Reference proteome</keyword>
<keyword evidence="4 10" id="KW-0378">Hydrolase</keyword>
<keyword evidence="6 10" id="KW-0368">Histidine biosynthesis</keyword>
<dbReference type="PANTHER" id="PTHR42701">
    <property type="entry name" value="IMIDAZOLE GLYCEROL PHOSPHATE SYNTHASE SUBUNIT HISH"/>
    <property type="match status" value="1"/>
</dbReference>
<accession>A0A4R3JUL8</accession>
<comment type="function">
    <text evidence="10">IGPS catalyzes the conversion of PRFAR and glutamine to IGP, AICAR and glutamate. The HisH subunit catalyzes the hydrolysis of glutamine to glutamate and ammonia as part of the synthesis of IGP and AICAR. The resulting ammonia molecule is channeled to the active site of HisF.</text>
</comment>
<dbReference type="EMBL" id="SLZY01000017">
    <property type="protein sequence ID" value="TCS70132.1"/>
    <property type="molecule type" value="Genomic_DNA"/>
</dbReference>
<dbReference type="SUPFAM" id="SSF52317">
    <property type="entry name" value="Class I glutamine amidotransferase-like"/>
    <property type="match status" value="1"/>
</dbReference>
<comment type="subcellular location">
    <subcellularLocation>
        <location evidence="10">Cytoplasm</location>
    </subcellularLocation>
</comment>
<dbReference type="GO" id="GO:0000107">
    <property type="term" value="F:imidazoleglycerol-phosphate synthase activity"/>
    <property type="evidence" value="ECO:0007669"/>
    <property type="project" value="UniProtKB-UniRule"/>
</dbReference>
<organism evidence="13 14">
    <name type="scientific">Sulfuritortus calidifontis</name>
    <dbReference type="NCBI Taxonomy" id="1914471"/>
    <lineage>
        <taxon>Bacteria</taxon>
        <taxon>Pseudomonadati</taxon>
        <taxon>Pseudomonadota</taxon>
        <taxon>Betaproteobacteria</taxon>
        <taxon>Nitrosomonadales</taxon>
        <taxon>Thiobacillaceae</taxon>
        <taxon>Sulfuritortus</taxon>
    </lineage>
</organism>
<dbReference type="PROSITE" id="PS51273">
    <property type="entry name" value="GATASE_TYPE_1"/>
    <property type="match status" value="1"/>
</dbReference>
<feature type="active site" description="Nucleophile" evidence="10 11">
    <location>
        <position position="81"/>
    </location>
</feature>
<sequence>MSHTGIVDYGMGNLKSVANAVEKVGGHPVLVAGPESLAEFDHLILPGVGAFAQAIETLRATGLADALIEYAGSGRPLLGICLGMQLMCRSSEEGGVNAGLGWFDIDVVRFPAEPGLRVPQIGWNTVEVQRVHPLFEGMEDRFDVYFLHSYYARPDQAADVLGMTQHGVRYASMLGRDNLCAMQFHPEKSHHVGLTLLSNFIHNMD</sequence>
<evidence type="ECO:0000256" key="2">
    <source>
        <dbReference type="ARBA" id="ARBA00011152"/>
    </source>
</evidence>
<name>A0A4R3JUL8_9PROT</name>
<dbReference type="CDD" id="cd01748">
    <property type="entry name" value="GATase1_IGP_Synthase"/>
    <property type="match status" value="1"/>
</dbReference>
<keyword evidence="7 10" id="KW-0456">Lyase</keyword>
<keyword evidence="10" id="KW-0963">Cytoplasm</keyword>
<dbReference type="GO" id="GO:0004359">
    <property type="term" value="F:glutaminase activity"/>
    <property type="evidence" value="ECO:0007669"/>
    <property type="project" value="UniProtKB-EC"/>
</dbReference>
<dbReference type="GO" id="GO:0005737">
    <property type="term" value="C:cytoplasm"/>
    <property type="evidence" value="ECO:0007669"/>
    <property type="project" value="UniProtKB-SubCell"/>
</dbReference>
<proteinExistence type="inferred from homology"/>
<dbReference type="Proteomes" id="UP000295135">
    <property type="component" value="Unassembled WGS sequence"/>
</dbReference>
<protein>
    <recommendedName>
        <fullName evidence="10">Imidazole glycerol phosphate synthase subunit HisH</fullName>
        <ecNumber evidence="10">4.3.2.10</ecNumber>
    </recommendedName>
    <alternativeName>
        <fullName evidence="10">IGP synthase glutaminase subunit</fullName>
        <ecNumber evidence="10">3.5.1.2</ecNumber>
    </alternativeName>
    <alternativeName>
        <fullName evidence="10">IGP synthase subunit HisH</fullName>
    </alternativeName>
    <alternativeName>
        <fullName evidence="10">ImGP synthase subunit HisH</fullName>
        <shortName evidence="10">IGPS subunit HisH</shortName>
    </alternativeName>
</protein>
<dbReference type="RefSeq" id="WP_126460685.1">
    <property type="nucleotide sequence ID" value="NZ_AP018721.1"/>
</dbReference>
<evidence type="ECO:0000256" key="9">
    <source>
        <dbReference type="ARBA" id="ARBA00049534"/>
    </source>
</evidence>
<dbReference type="PIRSF" id="PIRSF000495">
    <property type="entry name" value="Amidotransf_hisH"/>
    <property type="match status" value="1"/>
</dbReference>
<dbReference type="InterPro" id="IPR029062">
    <property type="entry name" value="Class_I_gatase-like"/>
</dbReference>
<dbReference type="InterPro" id="IPR010139">
    <property type="entry name" value="Imidazole-glycPsynth_HisH"/>
</dbReference>
<dbReference type="GO" id="GO:0016829">
    <property type="term" value="F:lyase activity"/>
    <property type="evidence" value="ECO:0007669"/>
    <property type="project" value="UniProtKB-KW"/>
</dbReference>
<evidence type="ECO:0000256" key="1">
    <source>
        <dbReference type="ARBA" id="ARBA00005091"/>
    </source>
</evidence>
<dbReference type="EC" id="3.5.1.2" evidence="10"/>
<evidence type="ECO:0000256" key="3">
    <source>
        <dbReference type="ARBA" id="ARBA00022605"/>
    </source>
</evidence>
<dbReference type="NCBIfam" id="TIGR01855">
    <property type="entry name" value="IMP_synth_hisH"/>
    <property type="match status" value="1"/>
</dbReference>
<evidence type="ECO:0000313" key="14">
    <source>
        <dbReference type="Proteomes" id="UP000295135"/>
    </source>
</evidence>
<comment type="catalytic activity">
    <reaction evidence="9 10">
        <text>L-glutamine + H2O = L-glutamate + NH4(+)</text>
        <dbReference type="Rhea" id="RHEA:15889"/>
        <dbReference type="ChEBI" id="CHEBI:15377"/>
        <dbReference type="ChEBI" id="CHEBI:28938"/>
        <dbReference type="ChEBI" id="CHEBI:29985"/>
        <dbReference type="ChEBI" id="CHEBI:58359"/>
        <dbReference type="EC" id="3.5.1.2"/>
    </reaction>
</comment>